<dbReference type="HOGENOM" id="CLU_784395_0_0_2"/>
<evidence type="ECO:0008006" key="3">
    <source>
        <dbReference type="Google" id="ProtNLM"/>
    </source>
</evidence>
<dbReference type="EnsemblBacteria" id="ABD42774">
    <property type="protein sequence ID" value="ABD42774"/>
    <property type="gene ID" value="Mhun_3087"/>
</dbReference>
<dbReference type="Pfam" id="PF13489">
    <property type="entry name" value="Methyltransf_23"/>
    <property type="match status" value="1"/>
</dbReference>
<organism evidence="1 2">
    <name type="scientific">Methanospirillum hungatei JF-1 (strain ATCC 27890 / DSM 864 / NBRC 100397 / JF-1)</name>
    <dbReference type="NCBI Taxonomy" id="323259"/>
    <lineage>
        <taxon>Archaea</taxon>
        <taxon>Methanobacteriati</taxon>
        <taxon>Methanobacteriota</taxon>
        <taxon>Stenosarchaea group</taxon>
        <taxon>Methanomicrobia</taxon>
        <taxon>Methanomicrobiales</taxon>
        <taxon>Methanospirillaceae</taxon>
        <taxon>Methanospirillum</taxon>
    </lineage>
</organism>
<dbReference type="OrthoDB" id="57427at2157"/>
<sequence length="353" mass="40714">MLPSKRYEPEFVNLDDNNNSQCIAIKLIGTQKTILEIGTSTGYVSKILKEYDNIIYGVEIDVDAGNIARNYCQMMIIGDVETLELEKFLNKNFFDVILCGDIIEHLKNTSVFLQKLKQFLKPDGYLVVSIPNFCHGDVILNILLGDFHYTPQGLLDQTHIHFFGLKNIYEDFSNCGYEIHNLHRVIIDVGSTELKVNEEKIHPKLLEFVKSLPDSNVFQYVFTAHPTSEGIENPINDVDLATITEKFIEESHLELRLAIAELLQIVNQKERANLQLVADLQILKSKLMNCYLSVRIFRKCMKILQQYTPMDTKRGAFLNLITFWGNIYYYDGAKMFLKRAKPLIIPFFLKMLK</sequence>
<dbReference type="SUPFAM" id="SSF53335">
    <property type="entry name" value="S-adenosyl-L-methionine-dependent methyltransferases"/>
    <property type="match status" value="1"/>
</dbReference>
<dbReference type="RefSeq" id="WP_011450025.1">
    <property type="nucleotide sequence ID" value="NC_007796.1"/>
</dbReference>
<dbReference type="STRING" id="323259.Mhun_3087"/>
<accession>Q2FS08</accession>
<gene>
    <name evidence="1" type="ordered locus">Mhun_3087</name>
</gene>
<proteinExistence type="predicted"/>
<dbReference type="KEGG" id="mhu:Mhun_3087"/>
<keyword evidence="2" id="KW-1185">Reference proteome</keyword>
<dbReference type="AlphaFoldDB" id="Q2FS08"/>
<name>Q2FS08_METHJ</name>
<evidence type="ECO:0000313" key="1">
    <source>
        <dbReference type="EMBL" id="ABD42774.1"/>
    </source>
</evidence>
<dbReference type="EMBL" id="CP000254">
    <property type="protein sequence ID" value="ABD42774.1"/>
    <property type="molecule type" value="Genomic_DNA"/>
</dbReference>
<dbReference type="InterPro" id="IPR029063">
    <property type="entry name" value="SAM-dependent_MTases_sf"/>
</dbReference>
<dbReference type="PANTHER" id="PTHR43861">
    <property type="entry name" value="TRANS-ACONITATE 2-METHYLTRANSFERASE-RELATED"/>
    <property type="match status" value="1"/>
</dbReference>
<dbReference type="InParanoid" id="Q2FS08"/>
<dbReference type="eggNOG" id="arCOG01774">
    <property type="taxonomic scope" value="Archaea"/>
</dbReference>
<dbReference type="Proteomes" id="UP000001941">
    <property type="component" value="Chromosome"/>
</dbReference>
<dbReference type="Gene3D" id="3.40.50.150">
    <property type="entry name" value="Vaccinia Virus protein VP39"/>
    <property type="match status" value="1"/>
</dbReference>
<dbReference type="PANTHER" id="PTHR43861:SF6">
    <property type="entry name" value="METHYLTRANSFERASE TYPE 11"/>
    <property type="match status" value="1"/>
</dbReference>
<protein>
    <recommendedName>
        <fullName evidence="3">Methyltransferase type 11</fullName>
    </recommendedName>
</protein>
<reference evidence="2" key="1">
    <citation type="journal article" date="2016" name="Stand. Genomic Sci.">
        <title>Complete genome sequence of Methanospirillum hungatei type strain JF1.</title>
        <authorList>
            <person name="Gunsalus R.P."/>
            <person name="Cook L.E."/>
            <person name="Crable B."/>
            <person name="Rohlin L."/>
            <person name="McDonald E."/>
            <person name="Mouttaki H."/>
            <person name="Sieber J.R."/>
            <person name="Poweleit N."/>
            <person name="Zhou H."/>
            <person name="Lapidus A.L."/>
            <person name="Daligault H.E."/>
            <person name="Land M."/>
            <person name="Gilna P."/>
            <person name="Ivanova N."/>
            <person name="Kyrpides N."/>
            <person name="Culley D.E."/>
            <person name="McInerney M.J."/>
        </authorList>
    </citation>
    <scope>NUCLEOTIDE SEQUENCE [LARGE SCALE GENOMIC DNA]</scope>
    <source>
        <strain evidence="2">ATCC 27890 / DSM 864 / NBRC 100397 / JF-1</strain>
    </source>
</reference>
<evidence type="ECO:0000313" key="2">
    <source>
        <dbReference type="Proteomes" id="UP000001941"/>
    </source>
</evidence>
<dbReference type="CDD" id="cd02440">
    <property type="entry name" value="AdoMet_MTases"/>
    <property type="match status" value="1"/>
</dbReference>
<dbReference type="GeneID" id="25393599"/>